<organism evidence="3 4">
    <name type="scientific">Zizania palustris</name>
    <name type="common">Northern wild rice</name>
    <dbReference type="NCBI Taxonomy" id="103762"/>
    <lineage>
        <taxon>Eukaryota</taxon>
        <taxon>Viridiplantae</taxon>
        <taxon>Streptophyta</taxon>
        <taxon>Embryophyta</taxon>
        <taxon>Tracheophyta</taxon>
        <taxon>Spermatophyta</taxon>
        <taxon>Magnoliopsida</taxon>
        <taxon>Liliopsida</taxon>
        <taxon>Poales</taxon>
        <taxon>Poaceae</taxon>
        <taxon>BOP clade</taxon>
        <taxon>Oryzoideae</taxon>
        <taxon>Oryzeae</taxon>
        <taxon>Zizaniinae</taxon>
        <taxon>Zizania</taxon>
    </lineage>
</organism>
<comment type="caution">
    <text evidence="3">The sequence shown here is derived from an EMBL/GenBank/DDBJ whole genome shotgun (WGS) entry which is preliminary data.</text>
</comment>
<dbReference type="GO" id="GO:0006355">
    <property type="term" value="P:regulation of DNA-templated transcription"/>
    <property type="evidence" value="ECO:0007669"/>
    <property type="project" value="InterPro"/>
</dbReference>
<dbReference type="Proteomes" id="UP000729402">
    <property type="component" value="Unassembled WGS sequence"/>
</dbReference>
<keyword evidence="4" id="KW-1185">Reference proteome</keyword>
<dbReference type="GO" id="GO:0005634">
    <property type="term" value="C:nucleus"/>
    <property type="evidence" value="ECO:0007669"/>
    <property type="project" value="UniProtKB-SubCell"/>
</dbReference>
<gene>
    <name evidence="3" type="ORF">GUJ93_ZPchr0006g44921</name>
</gene>
<protein>
    <submittedName>
        <fullName evidence="3">Uncharacterized protein</fullName>
    </submittedName>
</protein>
<sequence length="87" mass="10395">MQARDYVLYLSLLDVLSRNERIPLEAYNELSLLFRDHGDLLEELEKFRPLHSPSTVYTHNSIWMLFFLMPFLLISFLLVFELPLRGH</sequence>
<reference evidence="3" key="2">
    <citation type="submission" date="2021-02" db="EMBL/GenBank/DDBJ databases">
        <authorList>
            <person name="Kimball J.A."/>
            <person name="Haas M.W."/>
            <person name="Macchietto M."/>
            <person name="Kono T."/>
            <person name="Duquette J."/>
            <person name="Shao M."/>
        </authorList>
    </citation>
    <scope>NUCLEOTIDE SEQUENCE</scope>
    <source>
        <tissue evidence="3">Fresh leaf tissue</tissue>
    </source>
</reference>
<dbReference type="InterPro" id="IPR003822">
    <property type="entry name" value="PAH"/>
</dbReference>
<proteinExistence type="predicted"/>
<keyword evidence="2" id="KW-0472">Membrane</keyword>
<accession>A0A8J5VL91</accession>
<keyword evidence="1" id="KW-0539">Nucleus</keyword>
<name>A0A8J5VL91_ZIZPA</name>
<evidence type="ECO:0000313" key="3">
    <source>
        <dbReference type="EMBL" id="KAG8075857.1"/>
    </source>
</evidence>
<keyword evidence="2" id="KW-0812">Transmembrane</keyword>
<evidence type="ECO:0000256" key="1">
    <source>
        <dbReference type="PROSITE-ProRule" id="PRU00810"/>
    </source>
</evidence>
<dbReference type="PROSITE" id="PS51477">
    <property type="entry name" value="PAH"/>
    <property type="match status" value="1"/>
</dbReference>
<evidence type="ECO:0000313" key="4">
    <source>
        <dbReference type="Proteomes" id="UP000729402"/>
    </source>
</evidence>
<dbReference type="OrthoDB" id="10265969at2759"/>
<evidence type="ECO:0000256" key="2">
    <source>
        <dbReference type="SAM" id="Phobius"/>
    </source>
</evidence>
<dbReference type="AlphaFoldDB" id="A0A8J5VL91"/>
<comment type="subcellular location">
    <subcellularLocation>
        <location evidence="1">Nucleus</location>
    </subcellularLocation>
</comment>
<dbReference type="EMBL" id="JAAALK010000283">
    <property type="protein sequence ID" value="KAG8075857.1"/>
    <property type="molecule type" value="Genomic_DNA"/>
</dbReference>
<reference evidence="3" key="1">
    <citation type="journal article" date="2021" name="bioRxiv">
        <title>Whole Genome Assembly and Annotation of Northern Wild Rice, Zizania palustris L., Supports a Whole Genome Duplication in the Zizania Genus.</title>
        <authorList>
            <person name="Haas M."/>
            <person name="Kono T."/>
            <person name="Macchietto M."/>
            <person name="Millas R."/>
            <person name="McGilp L."/>
            <person name="Shao M."/>
            <person name="Duquette J."/>
            <person name="Hirsch C.N."/>
            <person name="Kimball J."/>
        </authorList>
    </citation>
    <scope>NUCLEOTIDE SEQUENCE</scope>
    <source>
        <tissue evidence="3">Fresh leaf tissue</tissue>
    </source>
</reference>
<keyword evidence="2" id="KW-1133">Transmembrane helix</keyword>
<feature type="transmembrane region" description="Helical" evidence="2">
    <location>
        <begin position="62"/>
        <end position="84"/>
    </location>
</feature>